<sequence>MTEADCLFVSSRGLMKSCDVYPPNPVSSSRICYDYDWASLKPGAVVYVISSSIRDFIFRMWPKIKVPIVLVSGDCDETMPIHAFSEPDLMKFLEDDRVIAWFAQNNILAGAHPKLHHIPIGMDYHTLSQNSNHAWGPKQTPLEQEETLILFKNAAPGSRELKAHANFHFSMKTQFAQSRQDAIRQLKKELVIYEETPVKRLVTWSNQTKYQFVISPHGGGLDCHRTWEALALGCFPIVVKSPIDSLYEGLPVLILESWSQLNTPLMNAFVTYWKKKTINYEKLTLKFWMDRIRSSINALPVNSLESRE</sequence>
<dbReference type="AlphaFoldDB" id="A0A6C0AQ50"/>
<dbReference type="InterPro" id="IPR055286">
    <property type="entry name" value="RXYLT1-like"/>
</dbReference>
<dbReference type="PANTHER" id="PTHR15576:SF1">
    <property type="entry name" value="RIBITOL-5-PHOSPHATE XYLOSYLTRANSFERASE 1"/>
    <property type="match status" value="1"/>
</dbReference>
<reference evidence="1" key="1">
    <citation type="journal article" date="2020" name="Nature">
        <title>Giant virus diversity and host interactions through global metagenomics.</title>
        <authorList>
            <person name="Schulz F."/>
            <person name="Roux S."/>
            <person name="Paez-Espino D."/>
            <person name="Jungbluth S."/>
            <person name="Walsh D.A."/>
            <person name="Denef V.J."/>
            <person name="McMahon K.D."/>
            <person name="Konstantinidis K.T."/>
            <person name="Eloe-Fadrosh E.A."/>
            <person name="Kyrpides N.C."/>
            <person name="Woyke T."/>
        </authorList>
    </citation>
    <scope>NUCLEOTIDE SEQUENCE</scope>
    <source>
        <strain evidence="1">GVMAG-S-1101164-72</strain>
    </source>
</reference>
<dbReference type="GO" id="GO:0120053">
    <property type="term" value="F:ribitol beta-1,4-xylosyltransferase activity"/>
    <property type="evidence" value="ECO:0007669"/>
    <property type="project" value="InterPro"/>
</dbReference>
<organism evidence="1">
    <name type="scientific">viral metagenome</name>
    <dbReference type="NCBI Taxonomy" id="1070528"/>
    <lineage>
        <taxon>unclassified sequences</taxon>
        <taxon>metagenomes</taxon>
        <taxon>organismal metagenomes</taxon>
    </lineage>
</organism>
<accession>A0A6C0AQ50</accession>
<dbReference type="GO" id="GO:0005794">
    <property type="term" value="C:Golgi apparatus"/>
    <property type="evidence" value="ECO:0007669"/>
    <property type="project" value="TreeGrafter"/>
</dbReference>
<dbReference type="PANTHER" id="PTHR15576">
    <property type="entry name" value="RIBITOL-5-PHOSPHATE XYLOSYLTRANSFERASE 1"/>
    <property type="match status" value="1"/>
</dbReference>
<protein>
    <recommendedName>
        <fullName evidence="2">Exostosin GT47 domain-containing protein</fullName>
    </recommendedName>
</protein>
<proteinExistence type="predicted"/>
<evidence type="ECO:0000313" key="1">
    <source>
        <dbReference type="EMBL" id="QHS81461.1"/>
    </source>
</evidence>
<dbReference type="GO" id="GO:0035269">
    <property type="term" value="P:protein O-linked glycosylation via mannose"/>
    <property type="evidence" value="ECO:0007669"/>
    <property type="project" value="InterPro"/>
</dbReference>
<dbReference type="EMBL" id="MN740758">
    <property type="protein sequence ID" value="QHS81461.1"/>
    <property type="molecule type" value="Genomic_DNA"/>
</dbReference>
<evidence type="ECO:0008006" key="2">
    <source>
        <dbReference type="Google" id="ProtNLM"/>
    </source>
</evidence>
<name>A0A6C0AQ50_9ZZZZ</name>